<comment type="caution">
    <text evidence="4">The sequence shown here is derived from an EMBL/GenBank/DDBJ whole genome shotgun (WGS) entry which is preliminary data.</text>
</comment>
<evidence type="ECO:0000313" key="4">
    <source>
        <dbReference type="EMBL" id="KAH6894746.1"/>
    </source>
</evidence>
<protein>
    <recommendedName>
        <fullName evidence="3">Nephrocystin 3-like N-terminal domain-containing protein</fullName>
    </recommendedName>
</protein>
<evidence type="ECO:0000256" key="2">
    <source>
        <dbReference type="PROSITE-ProRule" id="PRU00023"/>
    </source>
</evidence>
<dbReference type="Gene3D" id="1.25.40.20">
    <property type="entry name" value="Ankyrin repeat-containing domain"/>
    <property type="match status" value="1"/>
</dbReference>
<evidence type="ECO:0000259" key="3">
    <source>
        <dbReference type="Pfam" id="PF24883"/>
    </source>
</evidence>
<dbReference type="PANTHER" id="PTHR10039">
    <property type="entry name" value="AMELOGENIN"/>
    <property type="match status" value="1"/>
</dbReference>
<sequence length="887" mass="98831">MDPLSITASSVACLQLISSILSTCYGVRAAIHTIPEMLAKVIEEVRDLRTLIEAFESGLHKDDSFDGMEPMRLDASQKTAESVRTALARCLDELRNLESRFRPENVEAVLESKRKAFLQSVAWKLKGNEVADSIANLQQCKADLNLAISSHNSVMIQNIERLSISLGYKIDSSHHRLDSLLRNLTEAQLDEQQKAVVDWLSPLKPGQAHHSASEAHQSGTSKWFLQSKDFRTWSEGSESRDALLWLSGLPGFGKTVMMSHAIDVVAGEIGQLDDKAIYAFAYCDFRDPDSQDMVNILGTVLTQLCAQLKYLPAKLLCEYQSSTEQGQGTRPTIKLMHEAIESLAKKRRVYLFVDALDEVADCRSLAQSLVSLVDSASTIRIMATSRNEAGIRQVFKKVRHVSLEDHIPEVDDDIHRYIADRLDNSLELGWLSPKLRSLVSASLLSECKGNFQWAACQLDSLGGCRTIRDIKKSLKILPRGLNETYRRILARITPSDAPLVQKVLMWLSFSAVPITLHQLWEALAIEEDSDCIDEEARLMSPQEIMVLGNSLVTLSSDGHVMLSHLSVRDYLVSSEISQNLKTARFALRPEACHRDLAQGCLTYLFFLDLSSGPSSTEEAYLARLGQLPLLNYAAKYWFYHARSAVKTEELRKLTIRFFSQEARQYFMSWVQVFNADAPFKWNIFPRHATSLYYASSLGLDEAVEILLQSATHDELNAPGSRFGGTALHAAIIRGHIMIAERLITAGCDPGKADFNGVTPLHSAASHGSMDEINVLMNHGAPTDVRDGMDAKTPAEWAKLSGYMAAASVIEQGRSGWDPGQGSRVCTRAEKQERLSSKAGSQTVELWYPRKDYYPDYYERRSGLDSSVLLSITIGDQASHFSSDFRPV</sequence>
<dbReference type="AlphaFoldDB" id="A0A9P8WBJ6"/>
<dbReference type="PROSITE" id="PS50088">
    <property type="entry name" value="ANK_REPEAT"/>
    <property type="match status" value="2"/>
</dbReference>
<keyword evidence="5" id="KW-1185">Reference proteome</keyword>
<feature type="repeat" description="ANK" evidence="2">
    <location>
        <begin position="722"/>
        <end position="754"/>
    </location>
</feature>
<dbReference type="EMBL" id="JAGPYM010000005">
    <property type="protein sequence ID" value="KAH6894746.1"/>
    <property type="molecule type" value="Genomic_DNA"/>
</dbReference>
<keyword evidence="2" id="KW-0040">ANK repeat</keyword>
<gene>
    <name evidence="4" type="ORF">B0T10DRAFT_481038</name>
</gene>
<proteinExistence type="predicted"/>
<evidence type="ECO:0000256" key="1">
    <source>
        <dbReference type="ARBA" id="ARBA00022737"/>
    </source>
</evidence>
<dbReference type="InterPro" id="IPR002110">
    <property type="entry name" value="Ankyrin_rpt"/>
</dbReference>
<dbReference type="InterPro" id="IPR056884">
    <property type="entry name" value="NPHP3-like_N"/>
</dbReference>
<evidence type="ECO:0000313" key="5">
    <source>
        <dbReference type="Proteomes" id="UP000777438"/>
    </source>
</evidence>
<dbReference type="OrthoDB" id="366390at2759"/>
<keyword evidence="1" id="KW-0677">Repeat</keyword>
<name>A0A9P8WBJ6_9HYPO</name>
<dbReference type="Pfam" id="PF24883">
    <property type="entry name" value="NPHP3_N"/>
    <property type="match status" value="1"/>
</dbReference>
<dbReference type="Proteomes" id="UP000777438">
    <property type="component" value="Unassembled WGS sequence"/>
</dbReference>
<dbReference type="SUPFAM" id="SSF48403">
    <property type="entry name" value="Ankyrin repeat"/>
    <property type="match status" value="1"/>
</dbReference>
<dbReference type="PANTHER" id="PTHR10039:SF16">
    <property type="entry name" value="GPI INOSITOL-DEACYLASE"/>
    <property type="match status" value="1"/>
</dbReference>
<dbReference type="PROSITE" id="PS50297">
    <property type="entry name" value="ANK_REP_REGION"/>
    <property type="match status" value="2"/>
</dbReference>
<dbReference type="Pfam" id="PF12796">
    <property type="entry name" value="Ank_2"/>
    <property type="match status" value="1"/>
</dbReference>
<organism evidence="4 5">
    <name type="scientific">Thelonectria olida</name>
    <dbReference type="NCBI Taxonomy" id="1576542"/>
    <lineage>
        <taxon>Eukaryota</taxon>
        <taxon>Fungi</taxon>
        <taxon>Dikarya</taxon>
        <taxon>Ascomycota</taxon>
        <taxon>Pezizomycotina</taxon>
        <taxon>Sordariomycetes</taxon>
        <taxon>Hypocreomycetidae</taxon>
        <taxon>Hypocreales</taxon>
        <taxon>Nectriaceae</taxon>
        <taxon>Thelonectria</taxon>
    </lineage>
</organism>
<accession>A0A9P8WBJ6</accession>
<feature type="domain" description="Nephrocystin 3-like N-terminal" evidence="3">
    <location>
        <begin position="219"/>
        <end position="386"/>
    </location>
</feature>
<dbReference type="InterPro" id="IPR027417">
    <property type="entry name" value="P-loop_NTPase"/>
</dbReference>
<dbReference type="InterPro" id="IPR036770">
    <property type="entry name" value="Ankyrin_rpt-contain_sf"/>
</dbReference>
<dbReference type="Gene3D" id="3.40.50.300">
    <property type="entry name" value="P-loop containing nucleotide triphosphate hydrolases"/>
    <property type="match status" value="1"/>
</dbReference>
<feature type="repeat" description="ANK" evidence="2">
    <location>
        <begin position="755"/>
        <end position="787"/>
    </location>
</feature>
<reference evidence="4 5" key="1">
    <citation type="journal article" date="2021" name="Nat. Commun.">
        <title>Genetic determinants of endophytism in the Arabidopsis root mycobiome.</title>
        <authorList>
            <person name="Mesny F."/>
            <person name="Miyauchi S."/>
            <person name="Thiergart T."/>
            <person name="Pickel B."/>
            <person name="Atanasova L."/>
            <person name="Karlsson M."/>
            <person name="Huettel B."/>
            <person name="Barry K.W."/>
            <person name="Haridas S."/>
            <person name="Chen C."/>
            <person name="Bauer D."/>
            <person name="Andreopoulos W."/>
            <person name="Pangilinan J."/>
            <person name="LaButti K."/>
            <person name="Riley R."/>
            <person name="Lipzen A."/>
            <person name="Clum A."/>
            <person name="Drula E."/>
            <person name="Henrissat B."/>
            <person name="Kohler A."/>
            <person name="Grigoriev I.V."/>
            <person name="Martin F.M."/>
            <person name="Hacquard S."/>
        </authorList>
    </citation>
    <scope>NUCLEOTIDE SEQUENCE [LARGE SCALE GENOMIC DNA]</scope>
    <source>
        <strain evidence="4 5">MPI-CAGE-CH-0241</strain>
    </source>
</reference>
<dbReference type="SMART" id="SM00248">
    <property type="entry name" value="ANK"/>
    <property type="match status" value="3"/>
</dbReference>
<dbReference type="SUPFAM" id="SSF52540">
    <property type="entry name" value="P-loop containing nucleoside triphosphate hydrolases"/>
    <property type="match status" value="1"/>
</dbReference>